<organism evidence="6 7">
    <name type="scientific">Centipeda periodontii DSM 2778</name>
    <dbReference type="NCBI Taxonomy" id="888060"/>
    <lineage>
        <taxon>Bacteria</taxon>
        <taxon>Bacillati</taxon>
        <taxon>Bacillota</taxon>
        <taxon>Negativicutes</taxon>
        <taxon>Selenomonadales</taxon>
        <taxon>Selenomonadaceae</taxon>
        <taxon>Centipeda</taxon>
    </lineage>
</organism>
<evidence type="ECO:0000256" key="1">
    <source>
        <dbReference type="ARBA" id="ARBA00004167"/>
    </source>
</evidence>
<keyword evidence="2" id="KW-0812">Transmembrane</keyword>
<comment type="subcellular location">
    <subcellularLocation>
        <location evidence="1">Membrane</location>
        <topology evidence="1">Single-pass membrane protein</topology>
    </subcellularLocation>
</comment>
<sequence>MRRRAYVGIAALVAVILCAAVLIHIVRAQTFMTEVGRMAESLMAQKLGTTVHIGSVEIRSLHELKLDDIVIYDKQAEAVLRADEARVTLRLLSLLLTPETSINEISLTGAHAHIVRRADGSWNYGDIGADDTTPSTFEGRFRLADATATIDSDGIRYELDGITGTVNVDRSDVSYDLTGALMDVPLCVRGTYVGGTQELYLSSNAAEMTPLLELLPEGTLSEDVHIHRVRADHVGMHLRRVDGVLTLDGRADGVSGTAELYGTETQVTSTALTFDERALFLAATAEAEGQTARVDGTIRFDTDAPYLDLTVRAKDFAVDRILTDSPYAGAVTAEIRVTGTLVALMATGHLTAAEGAVNDVSFQNAAADVSYADGAISFQNLTGELFGGTLSGAGIFNTESKSYTAHLTADGIALAGLRAADMPLPDGVDGSLHADLGISGQGAEKSALTVYGSAEVTDGSYRNIPVERASASFMLRENDVTIDFLSLNLANDSDLGVEGHIIGGSALDLHLYGGHVDLSLLNALDDRLSFSGLADFSGEVHGDIHDPYVELSVSATNGDLMYQPFDSLLFRADGSLSGVGIYDFSMERGGREVWLVNGTIGFTGERRIDLQIDTMGARMEDVAALVAPDQPITGNIDNIIKFTGTLDNPHAVGYVHFYRGSYAGAILSGMDGDYFLDGGIIRVQVFHIYSPMVDMVLNGTINTQGLLDFDAEVRDLDMKRFEHKLPYEVSGHGVFNGKVGGTISHPIFRGELKADTITMNGVELTEIRSFAHYENGIIELENTGFRQGTDGSVTARLHYDTETRALRGTMDITQMDVGALLALANQKEDRVAGKITSKVQLGGSLDNPSVALTGEIAEGTLASYPISNVKIDVALADRVLTVRTLAGKQGSGAFTVSGTMDFNGMANVEIAASDIAIGLFTRFANVTEEVTGTATLTAHIGGYTQNPEADLHLVAKDGGMHGNSFDEMLVEAQLRNSVIHLKQFIVTKYVDGTRYMASAHGTLPLRALTAKRSENLSAYEEIDLTIALDNADLSLLPVFSNHVEWAMGPTEGTLKLHGTLAAPRLDGTVRVTGGALKVKYLENPVTDMELRIDALGDRVVVRSCTGHMGAGTYMMTGHMDLSGMELTEYDFTLVMNELAIKTSFFDGPLSGSLHLTEDEYWGEKLPKLSGTIDIDRALVSIPSIPETSEELPHIILDVGVTVARHVHFFSPNFYDIHPSGYVHFGGTTRHPHTTGSIGVRRGDTVSYLRTVFKIREGTATFNQPESFLPEIAFYAEARLTHTRVYLAANGPLDHMDFRLFSSPEMSEEEIIRMLTLRNAYRNGEGGITAADVLSIGLQMSILSEVEDSVKNFLHLDVLRLSSGSGSLFETKDDEEIKKNENEYNIEIGKYFGDRVLVRYVQGLGAASDKHRYGIQYDFNERFGISYDREGSDQLIGIEARIRF</sequence>
<dbReference type="PANTHER" id="PTHR30441:SF4">
    <property type="entry name" value="PROTEIN ASMA"/>
    <property type="match status" value="1"/>
</dbReference>
<dbReference type="RefSeq" id="WP_006305646.1">
    <property type="nucleotide sequence ID" value="NZ_GL892076.1"/>
</dbReference>
<accession>F5RKI3</accession>
<keyword evidence="3" id="KW-1133">Transmembrane helix</keyword>
<reference evidence="6 7" key="1">
    <citation type="submission" date="2011-04" db="EMBL/GenBank/DDBJ databases">
        <authorList>
            <person name="Muzny D."/>
            <person name="Qin X."/>
            <person name="Deng J."/>
            <person name="Jiang H."/>
            <person name="Liu Y."/>
            <person name="Qu J."/>
            <person name="Song X.-Z."/>
            <person name="Zhang L."/>
            <person name="Thornton R."/>
            <person name="Coyle M."/>
            <person name="Francisco L."/>
            <person name="Jackson L."/>
            <person name="Javaid M."/>
            <person name="Korchina V."/>
            <person name="Kovar C."/>
            <person name="Mata R."/>
            <person name="Mathew T."/>
            <person name="Ngo R."/>
            <person name="Nguyen L."/>
            <person name="Nguyen N."/>
            <person name="Okwuonu G."/>
            <person name="Ongeri F."/>
            <person name="Pham C."/>
            <person name="Simmons D."/>
            <person name="Wilczek-Boney K."/>
            <person name="Hale W."/>
            <person name="Jakkamsetti A."/>
            <person name="Pham P."/>
            <person name="Ruth R."/>
            <person name="San Lucas F."/>
            <person name="Warren J."/>
            <person name="Zhang J."/>
            <person name="Zhao Z."/>
            <person name="Zhou C."/>
            <person name="Zhu D."/>
            <person name="Lee S."/>
            <person name="Bess C."/>
            <person name="Blankenburg K."/>
            <person name="Forbes L."/>
            <person name="Fu Q."/>
            <person name="Gubbala S."/>
            <person name="Hirani K."/>
            <person name="Jayaseelan J.C."/>
            <person name="Lara F."/>
            <person name="Munidasa M."/>
            <person name="Palculict T."/>
            <person name="Patil S."/>
            <person name="Pu L.-L."/>
            <person name="Saada N."/>
            <person name="Tang L."/>
            <person name="Weissenberger G."/>
            <person name="Zhu Y."/>
            <person name="Hemphill L."/>
            <person name="Shang Y."/>
            <person name="Youmans B."/>
            <person name="Ayvaz T."/>
            <person name="Ross M."/>
            <person name="Santibanez J."/>
            <person name="Aqrawi P."/>
            <person name="Gross S."/>
            <person name="Joshi V."/>
            <person name="Fowler G."/>
            <person name="Nazareth L."/>
            <person name="Reid J."/>
            <person name="Worley K."/>
            <person name="Petrosino J."/>
            <person name="Highlander S."/>
            <person name="Gibbs R."/>
        </authorList>
    </citation>
    <scope>NUCLEOTIDE SEQUENCE [LARGE SCALE GENOMIC DNA]</scope>
    <source>
        <strain evidence="6 7">DSM 2778</strain>
    </source>
</reference>
<gene>
    <name evidence="6" type="ORF">HMPREF9081_0768</name>
</gene>
<keyword evidence="4" id="KW-0472">Membrane</keyword>
<dbReference type="GO" id="GO:0090313">
    <property type="term" value="P:regulation of protein targeting to membrane"/>
    <property type="evidence" value="ECO:0007669"/>
    <property type="project" value="TreeGrafter"/>
</dbReference>
<dbReference type="GO" id="GO:0009306">
    <property type="term" value="P:protein secretion"/>
    <property type="evidence" value="ECO:0007669"/>
    <property type="project" value="InterPro"/>
</dbReference>
<feature type="domain" description="Translocation and assembly module TamB C-terminal" evidence="5">
    <location>
        <begin position="1109"/>
        <end position="1442"/>
    </location>
</feature>
<keyword evidence="7" id="KW-1185">Reference proteome</keyword>
<dbReference type="GO" id="GO:0005886">
    <property type="term" value="C:plasma membrane"/>
    <property type="evidence" value="ECO:0007669"/>
    <property type="project" value="InterPro"/>
</dbReference>
<dbReference type="Proteomes" id="UP000004067">
    <property type="component" value="Unassembled WGS sequence"/>
</dbReference>
<dbReference type="OrthoDB" id="3034030at2"/>
<dbReference type="Pfam" id="PF04357">
    <property type="entry name" value="TamB"/>
    <property type="match status" value="2"/>
</dbReference>
<comment type="caution">
    <text evidence="6">The sequence shown here is derived from an EMBL/GenBank/DDBJ whole genome shotgun (WGS) entry which is preliminary data.</text>
</comment>
<dbReference type="EMBL" id="AFHQ01000025">
    <property type="protein sequence ID" value="EGK60911.1"/>
    <property type="molecule type" value="Genomic_DNA"/>
</dbReference>
<evidence type="ECO:0000259" key="5">
    <source>
        <dbReference type="Pfam" id="PF04357"/>
    </source>
</evidence>
<dbReference type="eggNOG" id="COG2911">
    <property type="taxonomic scope" value="Bacteria"/>
</dbReference>
<evidence type="ECO:0000256" key="3">
    <source>
        <dbReference type="ARBA" id="ARBA00022989"/>
    </source>
</evidence>
<feature type="domain" description="Translocation and assembly module TamB C-terminal" evidence="5">
    <location>
        <begin position="287"/>
        <end position="462"/>
    </location>
</feature>
<dbReference type="STRING" id="888060.HMPREF9081_0768"/>
<protein>
    <submittedName>
        <fullName evidence="6">Protein of hypothetical function DUF490</fullName>
    </submittedName>
</protein>
<dbReference type="PANTHER" id="PTHR30441">
    <property type="entry name" value="DUF748 DOMAIN-CONTAINING PROTEIN"/>
    <property type="match status" value="1"/>
</dbReference>
<name>F5RKI3_9FIRM</name>
<proteinExistence type="predicted"/>
<evidence type="ECO:0000256" key="4">
    <source>
        <dbReference type="ARBA" id="ARBA00023136"/>
    </source>
</evidence>
<dbReference type="HOGENOM" id="CLU_004587_0_0_9"/>
<evidence type="ECO:0000313" key="7">
    <source>
        <dbReference type="Proteomes" id="UP000004067"/>
    </source>
</evidence>
<dbReference type="InterPro" id="IPR052894">
    <property type="entry name" value="AsmA-related"/>
</dbReference>
<evidence type="ECO:0000256" key="2">
    <source>
        <dbReference type="ARBA" id="ARBA00022692"/>
    </source>
</evidence>
<dbReference type="InterPro" id="IPR007452">
    <property type="entry name" value="TamB_C"/>
</dbReference>
<evidence type="ECO:0000313" key="6">
    <source>
        <dbReference type="EMBL" id="EGK60911.1"/>
    </source>
</evidence>